<name>A0A1I7WD20_HETBA</name>
<evidence type="ECO:0000313" key="3">
    <source>
        <dbReference type="Proteomes" id="UP000095283"/>
    </source>
</evidence>
<dbReference type="CDD" id="cd09274">
    <property type="entry name" value="RNase_HI_RT_Ty3"/>
    <property type="match status" value="1"/>
</dbReference>
<dbReference type="SUPFAM" id="SSF56672">
    <property type="entry name" value="DNA/RNA polymerases"/>
    <property type="match status" value="1"/>
</dbReference>
<protein>
    <submittedName>
        <fullName evidence="4">RT_RNaseH_2 domain-containing protein</fullName>
    </submittedName>
</protein>
<dbReference type="InterPro" id="IPR041577">
    <property type="entry name" value="RT_RNaseH_2"/>
</dbReference>
<sequence length="236" mass="26760">MVHNLRAPLDTLLKKDVQFKWSAKCQSIFDQIKEILSSNLLLTHFDLKENIVIVADSSNYGVGSVISHRYKNVTEKAIYHVSRTLTNYSQIEKERLALIFAVRKFHCFMFGRLFALLTVHKPLLGVPVTSANSLQRWATMLLAYDFKIEYRATTSFGEADALSRLIETQQGSRSPEEIIIAAGDADIIAEFEGYIRTLPITITQIEEATRNGKLFSRIMQFTREGNQPKITVDSIG</sequence>
<dbReference type="GO" id="GO:0003824">
    <property type="term" value="F:catalytic activity"/>
    <property type="evidence" value="ECO:0007669"/>
    <property type="project" value="UniProtKB-KW"/>
</dbReference>
<dbReference type="Proteomes" id="UP000095283">
    <property type="component" value="Unplaced"/>
</dbReference>
<organism evidence="3 4">
    <name type="scientific">Heterorhabditis bacteriophora</name>
    <name type="common">Entomopathogenic nematode worm</name>
    <dbReference type="NCBI Taxonomy" id="37862"/>
    <lineage>
        <taxon>Eukaryota</taxon>
        <taxon>Metazoa</taxon>
        <taxon>Ecdysozoa</taxon>
        <taxon>Nematoda</taxon>
        <taxon>Chromadorea</taxon>
        <taxon>Rhabditida</taxon>
        <taxon>Rhabditina</taxon>
        <taxon>Rhabditomorpha</taxon>
        <taxon>Strongyloidea</taxon>
        <taxon>Heterorhabditidae</taxon>
        <taxon>Heterorhabditis</taxon>
    </lineage>
</organism>
<evidence type="ECO:0000313" key="4">
    <source>
        <dbReference type="WBParaSite" id="Hba_02596"/>
    </source>
</evidence>
<accession>A0A1I7WD20</accession>
<dbReference type="PANTHER" id="PTHR37984">
    <property type="entry name" value="PROTEIN CBG26694"/>
    <property type="match status" value="1"/>
</dbReference>
<dbReference type="Pfam" id="PF17919">
    <property type="entry name" value="RT_RNaseH_2"/>
    <property type="match status" value="1"/>
</dbReference>
<keyword evidence="1" id="KW-0511">Multifunctional enzyme</keyword>
<dbReference type="InterPro" id="IPR043128">
    <property type="entry name" value="Rev_trsase/Diguanyl_cyclase"/>
</dbReference>
<reference evidence="4" key="1">
    <citation type="submission" date="2016-11" db="UniProtKB">
        <authorList>
            <consortium name="WormBaseParasite"/>
        </authorList>
    </citation>
    <scope>IDENTIFICATION</scope>
</reference>
<keyword evidence="3" id="KW-1185">Reference proteome</keyword>
<dbReference type="InterPro" id="IPR050951">
    <property type="entry name" value="Retrovirus_Pol_polyprotein"/>
</dbReference>
<dbReference type="InterPro" id="IPR043502">
    <property type="entry name" value="DNA/RNA_pol_sf"/>
</dbReference>
<proteinExistence type="predicted"/>
<dbReference type="PANTHER" id="PTHR37984:SF5">
    <property type="entry name" value="PROTEIN NYNRIN-LIKE"/>
    <property type="match status" value="1"/>
</dbReference>
<dbReference type="AlphaFoldDB" id="A0A1I7WD20"/>
<evidence type="ECO:0000256" key="1">
    <source>
        <dbReference type="ARBA" id="ARBA00023268"/>
    </source>
</evidence>
<feature type="domain" description="Reverse transcriptase/retrotransposon-derived protein RNase H-like" evidence="2">
    <location>
        <begin position="21"/>
        <end position="114"/>
    </location>
</feature>
<dbReference type="WBParaSite" id="Hba_02596">
    <property type="protein sequence ID" value="Hba_02596"/>
    <property type="gene ID" value="Hba_02596"/>
</dbReference>
<dbReference type="Gene3D" id="3.30.70.270">
    <property type="match status" value="1"/>
</dbReference>
<evidence type="ECO:0000259" key="2">
    <source>
        <dbReference type="Pfam" id="PF17919"/>
    </source>
</evidence>